<proteinExistence type="predicted"/>
<dbReference type="EMBL" id="CP011132">
    <property type="protein sequence ID" value="AKE60070.1"/>
    <property type="molecule type" value="Genomic_DNA"/>
</dbReference>
<protein>
    <recommendedName>
        <fullName evidence="3">DUF4279 domain-containing protein</fullName>
    </recommendedName>
</protein>
<evidence type="ECO:0000313" key="1">
    <source>
        <dbReference type="EMBL" id="AKE60070.1"/>
    </source>
</evidence>
<name>A0A0F6RG81_CITAM</name>
<organism evidence="1 2">
    <name type="scientific">Citrobacter amalonaticus Y19</name>
    <dbReference type="NCBI Taxonomy" id="1261127"/>
    <lineage>
        <taxon>Bacteria</taxon>
        <taxon>Pseudomonadati</taxon>
        <taxon>Pseudomonadota</taxon>
        <taxon>Gammaproteobacteria</taxon>
        <taxon>Enterobacterales</taxon>
        <taxon>Enterobacteriaceae</taxon>
        <taxon>Citrobacter</taxon>
    </lineage>
</organism>
<dbReference type="HOGENOM" id="CLU_134602_0_0_6"/>
<evidence type="ECO:0000313" key="2">
    <source>
        <dbReference type="Proteomes" id="UP000034085"/>
    </source>
</evidence>
<dbReference type="Pfam" id="PF14106">
    <property type="entry name" value="DUF4279"/>
    <property type="match status" value="1"/>
</dbReference>
<dbReference type="RefSeq" id="WP_046487311.1">
    <property type="nucleotide sequence ID" value="NZ_CP011132.1"/>
</dbReference>
<dbReference type="InterPro" id="IPR025459">
    <property type="entry name" value="DUF4279"/>
</dbReference>
<evidence type="ECO:0008006" key="3">
    <source>
        <dbReference type="Google" id="ProtNLM"/>
    </source>
</evidence>
<sequence length="134" mass="15307">MDRTTVMAYFSIYGEKFDTEDVTIRLDISPTETKVKGVIPEGKKRPSIETSWKICTKEEVSLDLNDQLYYLVDLLEDKVKLLCDIKSSLDVNFVFSFIVKIENGEKPAMHFSSDSLNFISSIGAEIDIDLYIYS</sequence>
<dbReference type="OrthoDB" id="893918at2"/>
<dbReference type="Proteomes" id="UP000034085">
    <property type="component" value="Chromosome"/>
</dbReference>
<accession>A0A0F6RG81</accession>
<dbReference type="AlphaFoldDB" id="A0A0F6RG81"/>
<gene>
    <name evidence="1" type="ORF">F384_16660</name>
</gene>
<dbReference type="KEGG" id="cama:F384_16660"/>
<reference evidence="1 2" key="1">
    <citation type="journal article" date="2013" name="Appl. Microbiol. Biotechnol.">
        <title>Glycerol assimilation and production of 1,3-propanediol by Citrobacter amalonaticus Y19.</title>
        <authorList>
            <person name="Ainala S.K."/>
            <person name="Ashok S."/>
            <person name="Ko Y."/>
            <person name="Park S."/>
        </authorList>
    </citation>
    <scope>NUCLEOTIDE SEQUENCE [LARGE SCALE GENOMIC DNA]</scope>
    <source>
        <strain evidence="1 2">Y19</strain>
    </source>
</reference>
<dbReference type="PATRIC" id="fig|1261127.3.peg.3482"/>